<dbReference type="AlphaFoldDB" id="A0A9E7IBE4"/>
<feature type="region of interest" description="Disordered" evidence="1">
    <location>
        <begin position="1"/>
        <end position="21"/>
    </location>
</feature>
<dbReference type="PANTHER" id="PTHR46336">
    <property type="entry name" value="OS02G0260700 PROTEIN"/>
    <property type="match status" value="1"/>
</dbReference>
<dbReference type="Proteomes" id="UP001055439">
    <property type="component" value="Chromosome 9"/>
</dbReference>
<evidence type="ECO:0000313" key="3">
    <source>
        <dbReference type="Proteomes" id="UP001055439"/>
    </source>
</evidence>
<dbReference type="EMBL" id="CP097511">
    <property type="protein sequence ID" value="URE44801.1"/>
    <property type="molecule type" value="Genomic_DNA"/>
</dbReference>
<sequence length="162" mass="17610">MRDSRSTTTTMAAAMDPGPSITGGDQNFEFAFNSSNFSDRVLRIEVVAEPDDGAADAGWAGYRKRRRDDGAKEKESANYSLELISSCEPDTEECMEYENHDEEDEPMVEELAPGVGRAGDDTENDSSNVGGSPHVLRVKSIYISSAILAAKAHFSTSFSRMA</sequence>
<feature type="region of interest" description="Disordered" evidence="1">
    <location>
        <begin position="113"/>
        <end position="132"/>
    </location>
</feature>
<dbReference type="EMBL" id="CP097511">
    <property type="protein sequence ID" value="URE44802.1"/>
    <property type="molecule type" value="Genomic_DNA"/>
</dbReference>
<evidence type="ECO:0000313" key="2">
    <source>
        <dbReference type="EMBL" id="URE44802.1"/>
    </source>
</evidence>
<accession>A0A9E7IBE4</accession>
<gene>
    <name evidence="2" type="ORF">MUK42_24972</name>
</gene>
<dbReference type="OrthoDB" id="45365at2759"/>
<organism evidence="2 3">
    <name type="scientific">Musa troglodytarum</name>
    <name type="common">fe'i banana</name>
    <dbReference type="NCBI Taxonomy" id="320322"/>
    <lineage>
        <taxon>Eukaryota</taxon>
        <taxon>Viridiplantae</taxon>
        <taxon>Streptophyta</taxon>
        <taxon>Embryophyta</taxon>
        <taxon>Tracheophyta</taxon>
        <taxon>Spermatophyta</taxon>
        <taxon>Magnoliopsida</taxon>
        <taxon>Liliopsida</taxon>
        <taxon>Zingiberales</taxon>
        <taxon>Musaceae</taxon>
        <taxon>Musa</taxon>
    </lineage>
</organism>
<dbReference type="GO" id="GO:0010114">
    <property type="term" value="P:response to red light"/>
    <property type="evidence" value="ECO:0007669"/>
    <property type="project" value="TreeGrafter"/>
</dbReference>
<dbReference type="PANTHER" id="PTHR46336:SF3">
    <property type="entry name" value="BTB_POZ DOMAIN-CONTAINING PROTEIN POB1"/>
    <property type="match status" value="1"/>
</dbReference>
<keyword evidence="3" id="KW-1185">Reference proteome</keyword>
<protein>
    <submittedName>
        <fullName evidence="2">BACK</fullName>
    </submittedName>
</protein>
<feature type="compositionally biased region" description="Low complexity" evidence="1">
    <location>
        <begin position="1"/>
        <end position="16"/>
    </location>
</feature>
<name>A0A9E7IBE4_9LILI</name>
<dbReference type="GO" id="GO:0005634">
    <property type="term" value="C:nucleus"/>
    <property type="evidence" value="ECO:0007669"/>
    <property type="project" value="TreeGrafter"/>
</dbReference>
<evidence type="ECO:0000256" key="1">
    <source>
        <dbReference type="SAM" id="MobiDB-lite"/>
    </source>
</evidence>
<dbReference type="InterPro" id="IPR045890">
    <property type="entry name" value="POB1-like"/>
</dbReference>
<reference evidence="2" key="1">
    <citation type="submission" date="2022-05" db="EMBL/GenBank/DDBJ databases">
        <title>The Musa troglodytarum L. genome provides insights into the mechanism of non-climacteric behaviour and enrichment of carotenoids.</title>
        <authorList>
            <person name="Wang J."/>
        </authorList>
    </citation>
    <scope>NUCLEOTIDE SEQUENCE</scope>
    <source>
        <tissue evidence="2">Leaf</tissue>
    </source>
</reference>
<proteinExistence type="predicted"/>